<keyword evidence="1" id="KW-0732">Signal</keyword>
<comment type="caution">
    <text evidence="3">The sequence shown here is derived from an EMBL/GenBank/DDBJ whole genome shotgun (WGS) entry which is preliminary data.</text>
</comment>
<reference evidence="3" key="1">
    <citation type="submission" date="2022-04" db="EMBL/GenBank/DDBJ databases">
        <title>Tomato heritable bacteria conferring resistance against bacterial wilt.</title>
        <authorList>
            <person name="Yin J."/>
        </authorList>
    </citation>
    <scope>NUCLEOTIDE SEQUENCE</scope>
    <source>
        <strain evidence="3">Cra20</strain>
    </source>
</reference>
<organism evidence="3">
    <name type="scientific">Sphingomonas psychrotolerans</name>
    <dbReference type="NCBI Taxonomy" id="1327635"/>
    <lineage>
        <taxon>Bacteria</taxon>
        <taxon>Pseudomonadati</taxon>
        <taxon>Pseudomonadota</taxon>
        <taxon>Alphaproteobacteria</taxon>
        <taxon>Sphingomonadales</taxon>
        <taxon>Sphingomonadaceae</taxon>
        <taxon>Sphingomonas</taxon>
    </lineage>
</organism>
<dbReference type="InterPro" id="IPR000073">
    <property type="entry name" value="AB_hydrolase_1"/>
</dbReference>
<sequence length="258" mass="26599">MKKLIAGGLLLATAALPLAARAQAAKPTVVLVHGAFADSSSWNGVIRILERDGYPVIAAANPLRSVRGDADAVRALVDSIKGPVVLVGHSYGGSVISEAGEGAPNVKALVYVAAFAPEAGETALGLTGKFPGSTLARTLTPPVKLADGGNDLYILQARFHDQFAADVAAPEAQLMAAGQRPIAEAALGEASTAPAWKHIPSWFVYGDKDRNIPPAALAFMADRAKSRETLVVKGASHVVMVSNAPAVARLIEKAATAR</sequence>
<gene>
    <name evidence="3" type="ORF">MZO42_10905</name>
</gene>
<evidence type="ECO:0000313" key="3">
    <source>
        <dbReference type="EMBL" id="MDT8759206.1"/>
    </source>
</evidence>
<evidence type="ECO:0000256" key="1">
    <source>
        <dbReference type="SAM" id="SignalP"/>
    </source>
</evidence>
<dbReference type="GO" id="GO:0016787">
    <property type="term" value="F:hydrolase activity"/>
    <property type="evidence" value="ECO:0007669"/>
    <property type="project" value="UniProtKB-KW"/>
</dbReference>
<dbReference type="PANTHER" id="PTHR37017:SF11">
    <property type="entry name" value="ESTERASE_LIPASE_THIOESTERASE DOMAIN-CONTAINING PROTEIN"/>
    <property type="match status" value="1"/>
</dbReference>
<dbReference type="Pfam" id="PF12697">
    <property type="entry name" value="Abhydrolase_6"/>
    <property type="match status" value="1"/>
</dbReference>
<feature type="chain" id="PRO_5046157894" evidence="1">
    <location>
        <begin position="25"/>
        <end position="258"/>
    </location>
</feature>
<dbReference type="SUPFAM" id="SSF53474">
    <property type="entry name" value="alpha/beta-Hydrolases"/>
    <property type="match status" value="1"/>
</dbReference>
<keyword evidence="3" id="KW-0378">Hydrolase</keyword>
<dbReference type="EMBL" id="JALMLT010000002">
    <property type="protein sequence ID" value="MDT8759206.1"/>
    <property type="molecule type" value="Genomic_DNA"/>
</dbReference>
<protein>
    <submittedName>
        <fullName evidence="3">Alpha/beta hydrolase</fullName>
    </submittedName>
</protein>
<dbReference type="Gene3D" id="3.40.50.1820">
    <property type="entry name" value="alpha/beta hydrolase"/>
    <property type="match status" value="1"/>
</dbReference>
<dbReference type="PANTHER" id="PTHR37017">
    <property type="entry name" value="AB HYDROLASE-1 DOMAIN-CONTAINING PROTEIN-RELATED"/>
    <property type="match status" value="1"/>
</dbReference>
<accession>A0ABU3N4M1</accession>
<feature type="domain" description="AB hydrolase-1" evidence="2">
    <location>
        <begin position="29"/>
        <end position="249"/>
    </location>
</feature>
<proteinExistence type="predicted"/>
<name>A0ABU3N4M1_9SPHN</name>
<evidence type="ECO:0000259" key="2">
    <source>
        <dbReference type="Pfam" id="PF12697"/>
    </source>
</evidence>
<dbReference type="InterPro" id="IPR029058">
    <property type="entry name" value="AB_hydrolase_fold"/>
</dbReference>
<dbReference type="InterPro" id="IPR052897">
    <property type="entry name" value="Sec-Metab_Biosynth_Hydrolase"/>
</dbReference>
<feature type="signal peptide" evidence="1">
    <location>
        <begin position="1"/>
        <end position="24"/>
    </location>
</feature>